<dbReference type="SUPFAM" id="SSF117281">
    <property type="entry name" value="Kelch motif"/>
    <property type="match status" value="1"/>
</dbReference>
<name>A0A2G9TVS1_TELCI</name>
<organism evidence="4 5">
    <name type="scientific">Teladorsagia circumcincta</name>
    <name type="common">Brown stomach worm</name>
    <name type="synonym">Ostertagia circumcincta</name>
    <dbReference type="NCBI Taxonomy" id="45464"/>
    <lineage>
        <taxon>Eukaryota</taxon>
        <taxon>Metazoa</taxon>
        <taxon>Ecdysozoa</taxon>
        <taxon>Nematoda</taxon>
        <taxon>Chromadorea</taxon>
        <taxon>Rhabditida</taxon>
        <taxon>Rhabditina</taxon>
        <taxon>Rhabditomorpha</taxon>
        <taxon>Strongyloidea</taxon>
        <taxon>Trichostrongylidae</taxon>
        <taxon>Teladorsagia</taxon>
    </lineage>
</organism>
<gene>
    <name evidence="4" type="ORF">TELCIR_16453</name>
</gene>
<dbReference type="InterPro" id="IPR040676">
    <property type="entry name" value="DUF5641"/>
</dbReference>
<dbReference type="Gene3D" id="2.120.10.80">
    <property type="entry name" value="Kelch-type beta propeller"/>
    <property type="match status" value="1"/>
</dbReference>
<evidence type="ECO:0000259" key="3">
    <source>
        <dbReference type="Pfam" id="PF18701"/>
    </source>
</evidence>
<dbReference type="InterPro" id="IPR015915">
    <property type="entry name" value="Kelch-typ_b-propeller"/>
</dbReference>
<evidence type="ECO:0000256" key="1">
    <source>
        <dbReference type="ARBA" id="ARBA00022441"/>
    </source>
</evidence>
<dbReference type="Pfam" id="PF18701">
    <property type="entry name" value="DUF5641"/>
    <property type="match status" value="1"/>
</dbReference>
<dbReference type="SMART" id="SM00612">
    <property type="entry name" value="Kelch"/>
    <property type="match status" value="4"/>
</dbReference>
<dbReference type="EMBL" id="KZ352711">
    <property type="protein sequence ID" value="PIO62008.1"/>
    <property type="molecule type" value="Genomic_DNA"/>
</dbReference>
<keyword evidence="5" id="KW-1185">Reference proteome</keyword>
<evidence type="ECO:0000313" key="5">
    <source>
        <dbReference type="Proteomes" id="UP000230423"/>
    </source>
</evidence>
<feature type="region of interest" description="Disordered" evidence="2">
    <location>
        <begin position="141"/>
        <end position="192"/>
    </location>
</feature>
<dbReference type="InterPro" id="IPR006652">
    <property type="entry name" value="Kelch_1"/>
</dbReference>
<dbReference type="PANTHER" id="PTHR45632:SF26">
    <property type="entry name" value="BTB DOMAIN-CONTAINING PROTEIN"/>
    <property type="match status" value="1"/>
</dbReference>
<keyword evidence="1" id="KW-0880">Kelch repeat</keyword>
<sequence>MDLLRLFDLLGLPRTEEDESQGEWKIEVRDDDLQERWKSTLEVLNKFGKKWHEEYLTSMRERFQQEHRQPRVLPKENPGENQIVIVHDSMKPRGQRKLGRIIKKSDHCATLKLADGQTITRPFNLLYPLVIQASERDIRNDEEENTMLRDTVLNKKQQDPKTEQNREQQVSKRTPNTSYGDKKSQKKRRLTHSISLQRRIEHIHISRHRRYKSTHQETLYDPRRNQWASVAPLGTGRYALSVSVLNGCLYALGGYGRTYETTVERFDQRVGKWEQIRPMTTGRAYLGSAVLDGHLYAAGGRRGQQLLESSEKYNPATNEWTAVADMNEKRSEVALAVVNGRLYAVGGHNGTTDLNTVEVFDPEANQWTTHSRMNER</sequence>
<dbReference type="OrthoDB" id="45365at2759"/>
<dbReference type="Pfam" id="PF24681">
    <property type="entry name" value="Kelch_KLHDC2_KLHL20_DRC7"/>
    <property type="match status" value="1"/>
</dbReference>
<accession>A0A2G9TVS1</accession>
<proteinExistence type="predicted"/>
<dbReference type="AlphaFoldDB" id="A0A2G9TVS1"/>
<evidence type="ECO:0000256" key="2">
    <source>
        <dbReference type="SAM" id="MobiDB-lite"/>
    </source>
</evidence>
<feature type="non-terminal residue" evidence="4">
    <location>
        <position position="376"/>
    </location>
</feature>
<evidence type="ECO:0000313" key="4">
    <source>
        <dbReference type="EMBL" id="PIO62008.1"/>
    </source>
</evidence>
<reference evidence="4 5" key="1">
    <citation type="submission" date="2015-09" db="EMBL/GenBank/DDBJ databases">
        <title>Draft genome of the parasitic nematode Teladorsagia circumcincta isolate WARC Sus (inbred).</title>
        <authorList>
            <person name="Mitreva M."/>
        </authorList>
    </citation>
    <scope>NUCLEOTIDE SEQUENCE [LARGE SCALE GENOMIC DNA]</scope>
    <source>
        <strain evidence="4 5">S</strain>
    </source>
</reference>
<dbReference type="PANTHER" id="PTHR45632">
    <property type="entry name" value="LD33804P"/>
    <property type="match status" value="1"/>
</dbReference>
<protein>
    <submittedName>
        <fullName evidence="4">Kelch repeat protein</fullName>
    </submittedName>
</protein>
<feature type="domain" description="DUF5641" evidence="3">
    <location>
        <begin position="35"/>
        <end position="104"/>
    </location>
</feature>
<feature type="compositionally biased region" description="Basic and acidic residues" evidence="2">
    <location>
        <begin position="152"/>
        <end position="170"/>
    </location>
</feature>
<dbReference type="Proteomes" id="UP000230423">
    <property type="component" value="Unassembled WGS sequence"/>
</dbReference>